<evidence type="ECO:0000256" key="1">
    <source>
        <dbReference type="SAM" id="MobiDB-lite"/>
    </source>
</evidence>
<keyword evidence="4" id="KW-1185">Reference proteome</keyword>
<dbReference type="Proteomes" id="UP000838412">
    <property type="component" value="Chromosome 6"/>
</dbReference>
<dbReference type="EMBL" id="OV696691">
    <property type="protein sequence ID" value="CAH1266826.1"/>
    <property type="molecule type" value="Genomic_DNA"/>
</dbReference>
<keyword evidence="2" id="KW-0472">Membrane</keyword>
<protein>
    <submittedName>
        <fullName evidence="3">PROKR2 protein</fullName>
    </submittedName>
</protein>
<dbReference type="AlphaFoldDB" id="A0A8K0A066"/>
<evidence type="ECO:0000313" key="3">
    <source>
        <dbReference type="EMBL" id="CAH1266826.1"/>
    </source>
</evidence>
<organism evidence="3 4">
    <name type="scientific">Branchiostoma lanceolatum</name>
    <name type="common">Common lancelet</name>
    <name type="synonym">Amphioxus lanceolatum</name>
    <dbReference type="NCBI Taxonomy" id="7740"/>
    <lineage>
        <taxon>Eukaryota</taxon>
        <taxon>Metazoa</taxon>
        <taxon>Chordata</taxon>
        <taxon>Cephalochordata</taxon>
        <taxon>Leptocardii</taxon>
        <taxon>Amphioxiformes</taxon>
        <taxon>Branchiostomatidae</taxon>
        <taxon>Branchiostoma</taxon>
    </lineage>
</organism>
<feature type="compositionally biased region" description="Basic and acidic residues" evidence="1">
    <location>
        <begin position="137"/>
        <end position="147"/>
    </location>
</feature>
<dbReference type="OrthoDB" id="10491439at2759"/>
<feature type="compositionally biased region" description="Basic residues" evidence="1">
    <location>
        <begin position="149"/>
        <end position="160"/>
    </location>
</feature>
<evidence type="ECO:0000256" key="2">
    <source>
        <dbReference type="SAM" id="Phobius"/>
    </source>
</evidence>
<name>A0A8K0A066_BRALA</name>
<keyword evidence="2" id="KW-1133">Transmembrane helix</keyword>
<dbReference type="Gene3D" id="1.20.1070.10">
    <property type="entry name" value="Rhodopsin 7-helix transmembrane proteins"/>
    <property type="match status" value="1"/>
</dbReference>
<feature type="region of interest" description="Disordered" evidence="1">
    <location>
        <begin position="109"/>
        <end position="160"/>
    </location>
</feature>
<reference evidence="3" key="1">
    <citation type="submission" date="2022-01" db="EMBL/GenBank/DDBJ databases">
        <authorList>
            <person name="Braso-Vives M."/>
        </authorList>
    </citation>
    <scope>NUCLEOTIDE SEQUENCE</scope>
</reference>
<proteinExistence type="predicted"/>
<evidence type="ECO:0000313" key="4">
    <source>
        <dbReference type="Proteomes" id="UP000838412"/>
    </source>
</evidence>
<feature type="transmembrane region" description="Helical" evidence="2">
    <location>
        <begin position="31"/>
        <end position="51"/>
    </location>
</feature>
<sequence>MNLRRKEKAVRAEYVCIMLPHVPRMSVRSTWFAVSAVWLVSMLLAIPAAMYSKAASYIWKGGTFCVQAWPIKHQTRSLPDARPSFAGHSAGTLQLPHLDVISTRYPVGPHRGHYKTPSEQLTGSYRRPANEGDNCDQDSRCPSDVRARPGLHPRRAPVQL</sequence>
<accession>A0A8K0A066</accession>
<keyword evidence="2" id="KW-0812">Transmembrane</keyword>
<gene>
    <name evidence="3" type="primary">PROKR2</name>
    <name evidence="3" type="ORF">BLAG_LOCUS20346</name>
</gene>